<feature type="region of interest" description="Disordered" evidence="1">
    <location>
        <begin position="1"/>
        <end position="43"/>
    </location>
</feature>
<sequence length="104" mass="11491">MPSQETQQPQAQQMELPTQDTSRTAEQPRPVEQMTAEPVSMRGGDGGDICCGISLDTAVPVSHASNASNAAAKRSSHQSMRHDDVKGFHRWMDCMNIYPHDMIH</sequence>
<dbReference type="EMBL" id="JAAMPI010000865">
    <property type="protein sequence ID" value="KAF4628074.1"/>
    <property type="molecule type" value="Genomic_DNA"/>
</dbReference>
<name>A0A8H4RG72_9HELO</name>
<organism evidence="2 3">
    <name type="scientific">Cudoniella acicularis</name>
    <dbReference type="NCBI Taxonomy" id="354080"/>
    <lineage>
        <taxon>Eukaryota</taxon>
        <taxon>Fungi</taxon>
        <taxon>Dikarya</taxon>
        <taxon>Ascomycota</taxon>
        <taxon>Pezizomycotina</taxon>
        <taxon>Leotiomycetes</taxon>
        <taxon>Helotiales</taxon>
        <taxon>Tricladiaceae</taxon>
        <taxon>Cudoniella</taxon>
    </lineage>
</organism>
<evidence type="ECO:0000313" key="3">
    <source>
        <dbReference type="Proteomes" id="UP000566819"/>
    </source>
</evidence>
<keyword evidence="3" id="KW-1185">Reference proteome</keyword>
<gene>
    <name evidence="2" type="ORF">G7Y89_g10078</name>
</gene>
<proteinExistence type="predicted"/>
<accession>A0A8H4RG72</accession>
<feature type="compositionally biased region" description="Low complexity" evidence="1">
    <location>
        <begin position="1"/>
        <end position="19"/>
    </location>
</feature>
<evidence type="ECO:0000256" key="1">
    <source>
        <dbReference type="SAM" id="MobiDB-lite"/>
    </source>
</evidence>
<dbReference type="AlphaFoldDB" id="A0A8H4RG72"/>
<reference evidence="2 3" key="1">
    <citation type="submission" date="2020-03" db="EMBL/GenBank/DDBJ databases">
        <title>Draft Genome Sequence of Cudoniella acicularis.</title>
        <authorList>
            <person name="Buettner E."/>
            <person name="Kellner H."/>
        </authorList>
    </citation>
    <scope>NUCLEOTIDE SEQUENCE [LARGE SCALE GENOMIC DNA]</scope>
    <source>
        <strain evidence="2 3">DSM 108380</strain>
    </source>
</reference>
<protein>
    <submittedName>
        <fullName evidence="2">Uncharacterized protein</fullName>
    </submittedName>
</protein>
<evidence type="ECO:0000313" key="2">
    <source>
        <dbReference type="EMBL" id="KAF4628074.1"/>
    </source>
</evidence>
<dbReference type="Proteomes" id="UP000566819">
    <property type="component" value="Unassembled WGS sequence"/>
</dbReference>
<comment type="caution">
    <text evidence="2">The sequence shown here is derived from an EMBL/GenBank/DDBJ whole genome shotgun (WGS) entry which is preliminary data.</text>
</comment>